<evidence type="ECO:0000313" key="7">
    <source>
        <dbReference type="Proteomes" id="UP000196027"/>
    </source>
</evidence>
<dbReference type="GO" id="GO:0003841">
    <property type="term" value="F:1-acylglycerol-3-phosphate O-acyltransferase activity"/>
    <property type="evidence" value="ECO:0007669"/>
    <property type="project" value="TreeGrafter"/>
</dbReference>
<sequence length="256" mass="29232">MVMLKVPFSLYLRTALFYVVLVIFTLVFTSTAIIIAPALPYRTRFVIVIQGYTKFVINWLRICCNINYQIYGVENIPKDPCIIYSKHQSTWETFFLQTQFAPQTQVIKQELLKIPFFGWAFGLVEPIAIDRSNRKEAIRTVLREGTEKLNQGVWVLIFPEGTRVPTGRRKKFTRGGAKLAISSGKPLLPVAHNSGERWPNNSLLKYPGTVSLVYGQPIDPFGKTEDQLTQEAEHWINTTSEELNRCSAEDRLFSPA</sequence>
<name>A0A1Y0I3N5_9GAMM</name>
<dbReference type="Pfam" id="PF01553">
    <property type="entry name" value="Acyltransferase"/>
    <property type="match status" value="1"/>
</dbReference>
<evidence type="ECO:0000259" key="5">
    <source>
        <dbReference type="SMART" id="SM00563"/>
    </source>
</evidence>
<keyword evidence="3 6" id="KW-0012">Acyltransferase</keyword>
<dbReference type="PANTHER" id="PTHR10434:SF40">
    <property type="entry name" value="1-ACYL-SN-GLYCEROL-3-PHOSPHATE ACYLTRANSFERASE"/>
    <property type="match status" value="1"/>
</dbReference>
<dbReference type="CDD" id="cd07989">
    <property type="entry name" value="LPLAT_AGPAT-like"/>
    <property type="match status" value="1"/>
</dbReference>
<evidence type="ECO:0000256" key="2">
    <source>
        <dbReference type="ARBA" id="ARBA00022679"/>
    </source>
</evidence>
<protein>
    <submittedName>
        <fullName evidence="6">Acyltransferase</fullName>
    </submittedName>
</protein>
<keyword evidence="4" id="KW-0472">Membrane</keyword>
<keyword evidence="2 6" id="KW-0808">Transferase</keyword>
<keyword evidence="4" id="KW-1133">Transmembrane helix</keyword>
<evidence type="ECO:0000313" key="6">
    <source>
        <dbReference type="EMBL" id="ARU54135.1"/>
    </source>
</evidence>
<feature type="transmembrane region" description="Helical" evidence="4">
    <location>
        <begin position="15"/>
        <end position="39"/>
    </location>
</feature>
<dbReference type="EMBL" id="CP021425">
    <property type="protein sequence ID" value="ARU54135.1"/>
    <property type="molecule type" value="Genomic_DNA"/>
</dbReference>
<reference evidence="6 7" key="1">
    <citation type="submission" date="2017-05" db="EMBL/GenBank/DDBJ databases">
        <title>Genomic insights into alkan degradation activity of Oleiphilus messinensis.</title>
        <authorList>
            <person name="Kozyavkin S.A."/>
            <person name="Slesarev A.I."/>
            <person name="Golyshin P.N."/>
            <person name="Korzhenkov A."/>
            <person name="Golyshina O.N."/>
            <person name="Toshchakov S.V."/>
        </authorList>
    </citation>
    <scope>NUCLEOTIDE SEQUENCE [LARGE SCALE GENOMIC DNA]</scope>
    <source>
        <strain evidence="6 7">ME102</strain>
    </source>
</reference>
<evidence type="ECO:0000256" key="1">
    <source>
        <dbReference type="ARBA" id="ARBA00005189"/>
    </source>
</evidence>
<evidence type="ECO:0000256" key="4">
    <source>
        <dbReference type="SAM" id="Phobius"/>
    </source>
</evidence>
<dbReference type="SUPFAM" id="SSF69593">
    <property type="entry name" value="Glycerol-3-phosphate (1)-acyltransferase"/>
    <property type="match status" value="1"/>
</dbReference>
<organism evidence="6 7">
    <name type="scientific">Oleiphilus messinensis</name>
    <dbReference type="NCBI Taxonomy" id="141451"/>
    <lineage>
        <taxon>Bacteria</taxon>
        <taxon>Pseudomonadati</taxon>
        <taxon>Pseudomonadota</taxon>
        <taxon>Gammaproteobacteria</taxon>
        <taxon>Oceanospirillales</taxon>
        <taxon>Oleiphilaceae</taxon>
        <taxon>Oleiphilus</taxon>
    </lineage>
</organism>
<dbReference type="Proteomes" id="UP000196027">
    <property type="component" value="Chromosome"/>
</dbReference>
<dbReference type="SMART" id="SM00563">
    <property type="entry name" value="PlsC"/>
    <property type="match status" value="1"/>
</dbReference>
<dbReference type="GO" id="GO:0006654">
    <property type="term" value="P:phosphatidic acid biosynthetic process"/>
    <property type="evidence" value="ECO:0007669"/>
    <property type="project" value="TreeGrafter"/>
</dbReference>
<dbReference type="InterPro" id="IPR002123">
    <property type="entry name" value="Plipid/glycerol_acylTrfase"/>
</dbReference>
<evidence type="ECO:0000256" key="3">
    <source>
        <dbReference type="ARBA" id="ARBA00023315"/>
    </source>
</evidence>
<dbReference type="KEGG" id="ome:OLMES_0026"/>
<proteinExistence type="predicted"/>
<keyword evidence="7" id="KW-1185">Reference proteome</keyword>
<gene>
    <name evidence="6" type="ORF">OLMES_0026</name>
</gene>
<feature type="domain" description="Phospholipid/glycerol acyltransferase" evidence="5">
    <location>
        <begin position="81"/>
        <end position="195"/>
    </location>
</feature>
<keyword evidence="4" id="KW-0812">Transmembrane</keyword>
<accession>A0A1Y0I3N5</accession>
<comment type="pathway">
    <text evidence="1">Lipid metabolism.</text>
</comment>
<dbReference type="AlphaFoldDB" id="A0A1Y0I3N5"/>
<dbReference type="PANTHER" id="PTHR10434">
    <property type="entry name" value="1-ACYL-SN-GLYCEROL-3-PHOSPHATE ACYLTRANSFERASE"/>
    <property type="match status" value="1"/>
</dbReference>